<evidence type="ECO:0000256" key="2">
    <source>
        <dbReference type="ARBA" id="ARBA00022679"/>
    </source>
</evidence>
<dbReference type="AlphaFoldDB" id="A0A091B8A1"/>
<protein>
    <recommendedName>
        <fullName evidence="3">Glycosyltransferase subfamily 4-like N-terminal domain-containing protein</fullName>
    </recommendedName>
</protein>
<dbReference type="Gene3D" id="3.40.50.2000">
    <property type="entry name" value="Glycogen Phosphorylase B"/>
    <property type="match status" value="2"/>
</dbReference>
<feature type="domain" description="Glycosyltransferase subfamily 4-like N-terminal" evidence="3">
    <location>
        <begin position="15"/>
        <end position="184"/>
    </location>
</feature>
<dbReference type="Pfam" id="PF13692">
    <property type="entry name" value="Glyco_trans_1_4"/>
    <property type="match status" value="1"/>
</dbReference>
<dbReference type="OrthoDB" id="258796at2"/>
<evidence type="ECO:0000313" key="4">
    <source>
        <dbReference type="EMBL" id="KFN48878.1"/>
    </source>
</evidence>
<dbReference type="EMBL" id="AWXU01000047">
    <property type="protein sequence ID" value="KFN48878.1"/>
    <property type="molecule type" value="Genomic_DNA"/>
</dbReference>
<dbReference type="PANTHER" id="PTHR12526">
    <property type="entry name" value="GLYCOSYLTRANSFERASE"/>
    <property type="match status" value="1"/>
</dbReference>
<proteinExistence type="predicted"/>
<accession>A0A091B8A1</accession>
<sequence>MLIYVAPVDISLGNGPGVNEREFVHALARRFGDRARVLLPRPRDPAVLAGLPNVQLYERAGSPLLGWLSQWRMYRLLRREIRRQKPQAVIMRIGQLQFGLAAFARRAGVPIVMKTQGDPSIDYLCRKPGLKGWVARRLRPFNLRVAGTIAQHALAIDCCTPQLVRRNLSWLPGLPADKVFVVDNATNVESFQPGDRFAARARLGLPRDAHIFGYVGGVPWERGGMRIVRAVAALRGRFPDILGVVVGGAGEGLERMRALARELGVEDRCRIVGHVPYDDVPLWVRSFDVGVAMDLPERGDVVGSSNQKIRQYIASGKPVVAAAGINAFIGDEGLGALVDATDQAGFDRAVGEYLGWDEAQRQAFAAKARRYAEEHLSIDAALAMRLAAWRARGLELAEA</sequence>
<dbReference type="RefSeq" id="WP_026816628.1">
    <property type="nucleotide sequence ID" value="NZ_AUFF01000002.1"/>
</dbReference>
<comment type="caution">
    <text evidence="4">The sequence shown here is derived from an EMBL/GenBank/DDBJ whole genome shotgun (WGS) entry which is preliminary data.</text>
</comment>
<dbReference type="Pfam" id="PF13579">
    <property type="entry name" value="Glyco_trans_4_4"/>
    <property type="match status" value="1"/>
</dbReference>
<evidence type="ECO:0000259" key="3">
    <source>
        <dbReference type="Pfam" id="PF13579"/>
    </source>
</evidence>
<evidence type="ECO:0000313" key="5">
    <source>
        <dbReference type="Proteomes" id="UP000029391"/>
    </source>
</evidence>
<evidence type="ECO:0000256" key="1">
    <source>
        <dbReference type="ARBA" id="ARBA00022676"/>
    </source>
</evidence>
<keyword evidence="5" id="KW-1185">Reference proteome</keyword>
<dbReference type="SUPFAM" id="SSF53756">
    <property type="entry name" value="UDP-Glycosyltransferase/glycogen phosphorylase"/>
    <property type="match status" value="1"/>
</dbReference>
<dbReference type="STRING" id="1121013.GCA_000426365_01284"/>
<dbReference type="PANTHER" id="PTHR12526:SF510">
    <property type="entry name" value="D-INOSITOL 3-PHOSPHATE GLYCOSYLTRANSFERASE"/>
    <property type="match status" value="1"/>
</dbReference>
<gene>
    <name evidence="4" type="ORF">P873_13070</name>
</gene>
<keyword evidence="1" id="KW-0328">Glycosyltransferase</keyword>
<organism evidence="4 5">
    <name type="scientific">Arenimonas composti TR7-09 = DSM 18010</name>
    <dbReference type="NCBI Taxonomy" id="1121013"/>
    <lineage>
        <taxon>Bacteria</taxon>
        <taxon>Pseudomonadati</taxon>
        <taxon>Pseudomonadota</taxon>
        <taxon>Gammaproteobacteria</taxon>
        <taxon>Lysobacterales</taxon>
        <taxon>Lysobacteraceae</taxon>
        <taxon>Arenimonas</taxon>
    </lineage>
</organism>
<keyword evidence="2" id="KW-0808">Transferase</keyword>
<name>A0A091B8A1_9GAMM</name>
<dbReference type="InterPro" id="IPR028098">
    <property type="entry name" value="Glyco_trans_4-like_N"/>
</dbReference>
<dbReference type="GO" id="GO:0016757">
    <property type="term" value="F:glycosyltransferase activity"/>
    <property type="evidence" value="ECO:0007669"/>
    <property type="project" value="UniProtKB-KW"/>
</dbReference>
<dbReference type="Proteomes" id="UP000029391">
    <property type="component" value="Unassembled WGS sequence"/>
</dbReference>
<reference evidence="4 5" key="1">
    <citation type="submission" date="2013-09" db="EMBL/GenBank/DDBJ databases">
        <title>Genome sequencing of Arenimonas composti.</title>
        <authorList>
            <person name="Chen F."/>
            <person name="Wang G."/>
        </authorList>
    </citation>
    <scope>NUCLEOTIDE SEQUENCE [LARGE SCALE GENOMIC DNA]</scope>
    <source>
        <strain evidence="4 5">TR7-09</strain>
    </source>
</reference>
<dbReference type="eggNOG" id="COG0438">
    <property type="taxonomic scope" value="Bacteria"/>
</dbReference>